<proteinExistence type="predicted"/>
<comment type="caution">
    <text evidence="1">The sequence shown here is derived from an EMBL/GenBank/DDBJ whole genome shotgun (WGS) entry which is preliminary data.</text>
</comment>
<sequence>MPDPILMRQGSLGVMIATALAALSFAMLRRGSHAHSVREKLPPDLQSWRALDGEEGIDAITWGNLRELFKARGYTFWSPRRDSLMVLPTDTDIASNGFGYAPLLRGMDERSPLSNLYSFSYPHPSCQAAQAADGRSVVIRVLAIGKVGRRHIDILKIAGRGPYSLVTWNHTIPLLDLIDFEDITFGVFPKVGDTLVAAYDGWAENSLGDVLDMILQCLEVSIQLSRSFSMLRLTRREGTGFRAWHAHCAPGTSSSIQEDFELTPACQDAFKDNFLVQWQPESLKARAYPVSRPRVYLNDFETAVMFGQDVPIEDCVCTGLPHGASFPGPEKYRRPIPPEVESGKPYNPFKLDVWQFATSLQDFKSNIPEVDNTLELLRNPDPLLRVSAYEAMATIANVVAMIPPYALAVPPIVLSDV</sequence>
<dbReference type="EMBL" id="JANSHE010001870">
    <property type="protein sequence ID" value="KAJ3000186.1"/>
    <property type="molecule type" value="Genomic_DNA"/>
</dbReference>
<gene>
    <name evidence="1" type="ORF">NUW54_g6825</name>
</gene>
<evidence type="ECO:0000313" key="2">
    <source>
        <dbReference type="Proteomes" id="UP001144978"/>
    </source>
</evidence>
<evidence type="ECO:0000313" key="1">
    <source>
        <dbReference type="EMBL" id="KAJ3000186.1"/>
    </source>
</evidence>
<name>A0ACC1PTQ2_9APHY</name>
<accession>A0ACC1PTQ2</accession>
<dbReference type="Proteomes" id="UP001144978">
    <property type="component" value="Unassembled WGS sequence"/>
</dbReference>
<protein>
    <submittedName>
        <fullName evidence="1">Uncharacterized protein</fullName>
    </submittedName>
</protein>
<reference evidence="1" key="1">
    <citation type="submission" date="2022-08" db="EMBL/GenBank/DDBJ databases">
        <title>Genome Sequence of Pycnoporus sanguineus.</title>
        <authorList>
            <person name="Buettner E."/>
        </authorList>
    </citation>
    <scope>NUCLEOTIDE SEQUENCE</scope>
    <source>
        <strain evidence="1">CG-C14</strain>
    </source>
</reference>
<keyword evidence="2" id="KW-1185">Reference proteome</keyword>
<organism evidence="1 2">
    <name type="scientific">Trametes sanguinea</name>
    <dbReference type="NCBI Taxonomy" id="158606"/>
    <lineage>
        <taxon>Eukaryota</taxon>
        <taxon>Fungi</taxon>
        <taxon>Dikarya</taxon>
        <taxon>Basidiomycota</taxon>
        <taxon>Agaricomycotina</taxon>
        <taxon>Agaricomycetes</taxon>
        <taxon>Polyporales</taxon>
        <taxon>Polyporaceae</taxon>
        <taxon>Trametes</taxon>
    </lineage>
</organism>